<accession>A0A6J5STW7</accession>
<protein>
    <recommendedName>
        <fullName evidence="1">Cyclic-phosphate processing Receiver domain-containing protein</fullName>
    </recommendedName>
</protein>
<proteinExistence type="predicted"/>
<reference evidence="2" key="1">
    <citation type="submission" date="2020-05" db="EMBL/GenBank/DDBJ databases">
        <authorList>
            <person name="Chiriac C."/>
            <person name="Salcher M."/>
            <person name="Ghai R."/>
            <person name="Kavagutti S V."/>
        </authorList>
    </citation>
    <scope>NUCLEOTIDE SEQUENCE</scope>
</reference>
<organism evidence="2">
    <name type="scientific">uncultured Caudovirales phage</name>
    <dbReference type="NCBI Taxonomy" id="2100421"/>
    <lineage>
        <taxon>Viruses</taxon>
        <taxon>Duplodnaviria</taxon>
        <taxon>Heunggongvirae</taxon>
        <taxon>Uroviricota</taxon>
        <taxon>Caudoviricetes</taxon>
        <taxon>Peduoviridae</taxon>
        <taxon>Maltschvirus</taxon>
        <taxon>Maltschvirus maltsch</taxon>
    </lineage>
</organism>
<feature type="domain" description="Cyclic-phosphate processing Receiver" evidence="1">
    <location>
        <begin position="8"/>
        <end position="134"/>
    </location>
</feature>
<dbReference type="InterPro" id="IPR046909">
    <property type="entry name" value="cREC_REC"/>
</dbReference>
<name>A0A6J5STW7_9CAUD</name>
<gene>
    <name evidence="2" type="ORF">UFOVP1604_95</name>
</gene>
<sequence>MEENKLVRIYLDDVRTPIEQDWIIVRNYQEFKEAVNEIGLNNIHMISLDHDLGDSAMSEYFTNVSPNYKLDYNNITEKTGMDCTKWLVNKFYDENPKRLDMSRQDKRNVPIKFPAVYVHSANPIGSANMMGYFNNFFMNEGEPQNCVRVQIPHTV</sequence>
<dbReference type="Pfam" id="PF20274">
    <property type="entry name" value="cREC_REC"/>
    <property type="match status" value="1"/>
</dbReference>
<evidence type="ECO:0000259" key="1">
    <source>
        <dbReference type="Pfam" id="PF20274"/>
    </source>
</evidence>
<evidence type="ECO:0000313" key="2">
    <source>
        <dbReference type="EMBL" id="CAB4219012.1"/>
    </source>
</evidence>
<dbReference type="EMBL" id="LR797474">
    <property type="protein sequence ID" value="CAB4219012.1"/>
    <property type="molecule type" value="Genomic_DNA"/>
</dbReference>